<feature type="binding site" evidence="8">
    <location>
        <position position="284"/>
    </location>
    <ligand>
        <name>substrate</name>
    </ligand>
</feature>
<dbReference type="GO" id="GO:0071555">
    <property type="term" value="P:cell wall organization"/>
    <property type="evidence" value="ECO:0007669"/>
    <property type="project" value="UniProtKB-KW"/>
</dbReference>
<dbReference type="GO" id="GO:0009252">
    <property type="term" value="P:peptidoglycan biosynthetic process"/>
    <property type="evidence" value="ECO:0007669"/>
    <property type="project" value="UniProtKB-KW"/>
</dbReference>
<accession>A0A8T8HSM9</accession>
<dbReference type="EMBL" id="CP072788">
    <property type="protein sequence ID" value="QTR01496.1"/>
    <property type="molecule type" value="Genomic_DNA"/>
</dbReference>
<comment type="similarity">
    <text evidence="1 9">Belongs to the peptidase S11 family.</text>
</comment>
<gene>
    <name evidence="14" type="ORF">J7S33_19115</name>
</gene>
<keyword evidence="11" id="KW-1133">Transmembrane helix</keyword>
<keyword evidence="6" id="KW-0961">Cell wall biogenesis/degradation</keyword>
<feature type="active site" evidence="7">
    <location>
        <position position="178"/>
    </location>
</feature>
<evidence type="ECO:0000256" key="11">
    <source>
        <dbReference type="SAM" id="Phobius"/>
    </source>
</evidence>
<dbReference type="GO" id="GO:0009002">
    <property type="term" value="F:serine-type D-Ala-D-Ala carboxypeptidase activity"/>
    <property type="evidence" value="ECO:0007669"/>
    <property type="project" value="InterPro"/>
</dbReference>
<evidence type="ECO:0000259" key="13">
    <source>
        <dbReference type="Pfam" id="PF00768"/>
    </source>
</evidence>
<evidence type="ECO:0000313" key="14">
    <source>
        <dbReference type="EMBL" id="QTR01496.1"/>
    </source>
</evidence>
<proteinExistence type="inferred from homology"/>
<feature type="transmembrane region" description="Helical" evidence="11">
    <location>
        <begin position="387"/>
        <end position="407"/>
    </location>
</feature>
<reference evidence="14" key="1">
    <citation type="submission" date="2021-04" db="EMBL/GenBank/DDBJ databases">
        <title>Saccharothrix algeriensis WGS.</title>
        <authorList>
            <person name="Stuskova K."/>
            <person name="Hakalova E."/>
            <person name="Tebbal A.B."/>
            <person name="Eichmeier A."/>
        </authorList>
    </citation>
    <scope>NUCLEOTIDE SEQUENCE</scope>
    <source>
        <strain evidence="14">NRRL B-24137</strain>
    </source>
</reference>
<evidence type="ECO:0000256" key="10">
    <source>
        <dbReference type="SAM" id="MobiDB-lite"/>
    </source>
</evidence>
<evidence type="ECO:0000256" key="12">
    <source>
        <dbReference type="SAM" id="SignalP"/>
    </source>
</evidence>
<dbReference type="InterPro" id="IPR001967">
    <property type="entry name" value="Peptidase_S11_N"/>
</dbReference>
<dbReference type="AlphaFoldDB" id="A0A8T8HSM9"/>
<dbReference type="InterPro" id="IPR018044">
    <property type="entry name" value="Peptidase_S11"/>
</dbReference>
<dbReference type="GO" id="GO:0006508">
    <property type="term" value="P:proteolysis"/>
    <property type="evidence" value="ECO:0007669"/>
    <property type="project" value="InterPro"/>
</dbReference>
<dbReference type="GO" id="GO:0008360">
    <property type="term" value="P:regulation of cell shape"/>
    <property type="evidence" value="ECO:0007669"/>
    <property type="project" value="UniProtKB-KW"/>
</dbReference>
<feature type="active site" description="Acyl-ester intermediate" evidence="7">
    <location>
        <position position="123"/>
    </location>
</feature>
<keyword evidence="3" id="KW-0378">Hydrolase</keyword>
<feature type="region of interest" description="Disordered" evidence="10">
    <location>
        <begin position="349"/>
        <end position="372"/>
    </location>
</feature>
<evidence type="ECO:0000256" key="7">
    <source>
        <dbReference type="PIRSR" id="PIRSR618044-1"/>
    </source>
</evidence>
<keyword evidence="14" id="KW-0645">Protease</keyword>
<dbReference type="PANTHER" id="PTHR21581:SF33">
    <property type="entry name" value="D-ALANYL-D-ALANINE CARBOXYPEPTIDASE DACB"/>
    <property type="match status" value="1"/>
</dbReference>
<keyword evidence="11" id="KW-0812">Transmembrane</keyword>
<dbReference type="Proteomes" id="UP000671828">
    <property type="component" value="Chromosome"/>
</dbReference>
<evidence type="ECO:0000256" key="5">
    <source>
        <dbReference type="ARBA" id="ARBA00022984"/>
    </source>
</evidence>
<organism evidence="14 15">
    <name type="scientific">Saccharothrix algeriensis</name>
    <dbReference type="NCBI Taxonomy" id="173560"/>
    <lineage>
        <taxon>Bacteria</taxon>
        <taxon>Bacillati</taxon>
        <taxon>Actinomycetota</taxon>
        <taxon>Actinomycetes</taxon>
        <taxon>Pseudonocardiales</taxon>
        <taxon>Pseudonocardiaceae</taxon>
        <taxon>Saccharothrix</taxon>
    </lineage>
</organism>
<evidence type="ECO:0000256" key="8">
    <source>
        <dbReference type="PIRSR" id="PIRSR618044-2"/>
    </source>
</evidence>
<keyword evidence="2 12" id="KW-0732">Signal</keyword>
<sequence>MRSPASRRPVALVLAACTLMATAVFGASAARAQPAPCDNRVSPPPAVDTSEEVPPGAKPPSPLEVPENPIGGDRLGECGLVLPANARKLPDDISARSWLIADMDSGAVLAALITDAGRQRPASVIKVLLAMVVAKELAPDATVTATADDLAQECTCVGLREGAEYTVEQLLQALVMASGNDVAHALARRLGGLPSAIRKMNALAMELGALDTRAVTPSGLDAPGTSTSAYDVALIFRAAMKYPDFAKAVVTQRVDFPAANGVGTVPLVNDNRLLSTYDGALGGKSGFTDDAQHTYVGAAQRNGRRLVVVLLRGQQQPVRMTDQAANLLDYGFALPDVEPVGRLVDGAPQAKKKTVETKPTPTSAAVGEVAESRGTGDTAMSAAFGNVGGPITAVAGLGRVLAFVMYLRNRRAKAARAARAAQAVQAAQAAKAAQQTD</sequence>
<feature type="signal peptide" evidence="12">
    <location>
        <begin position="1"/>
        <end position="29"/>
    </location>
</feature>
<keyword evidence="5" id="KW-0573">Peptidoglycan synthesis</keyword>
<evidence type="ECO:0000256" key="1">
    <source>
        <dbReference type="ARBA" id="ARBA00007164"/>
    </source>
</evidence>
<dbReference type="PRINTS" id="PR00725">
    <property type="entry name" value="DADACBPTASE1"/>
</dbReference>
<keyword evidence="4" id="KW-0133">Cell shape</keyword>
<feature type="domain" description="Peptidase S11 D-alanyl-D-alanine carboxypeptidase A N-terminal" evidence="13">
    <location>
        <begin position="90"/>
        <end position="312"/>
    </location>
</feature>
<keyword evidence="14" id="KW-0121">Carboxypeptidase</keyword>
<dbReference type="Pfam" id="PF00768">
    <property type="entry name" value="Peptidase_S11"/>
    <property type="match status" value="1"/>
</dbReference>
<evidence type="ECO:0000313" key="15">
    <source>
        <dbReference type="Proteomes" id="UP000671828"/>
    </source>
</evidence>
<evidence type="ECO:0000256" key="2">
    <source>
        <dbReference type="ARBA" id="ARBA00022729"/>
    </source>
</evidence>
<dbReference type="SUPFAM" id="SSF56601">
    <property type="entry name" value="beta-lactamase/transpeptidase-like"/>
    <property type="match status" value="1"/>
</dbReference>
<evidence type="ECO:0000256" key="9">
    <source>
        <dbReference type="RuleBase" id="RU004016"/>
    </source>
</evidence>
<feature type="region of interest" description="Disordered" evidence="10">
    <location>
        <begin position="32"/>
        <end position="70"/>
    </location>
</feature>
<evidence type="ECO:0000256" key="6">
    <source>
        <dbReference type="ARBA" id="ARBA00023316"/>
    </source>
</evidence>
<feature type="active site" description="Proton acceptor" evidence="7">
    <location>
        <position position="126"/>
    </location>
</feature>
<dbReference type="Gene3D" id="3.40.710.10">
    <property type="entry name" value="DD-peptidase/beta-lactamase superfamily"/>
    <property type="match status" value="1"/>
</dbReference>
<evidence type="ECO:0000256" key="3">
    <source>
        <dbReference type="ARBA" id="ARBA00022801"/>
    </source>
</evidence>
<evidence type="ECO:0000256" key="4">
    <source>
        <dbReference type="ARBA" id="ARBA00022960"/>
    </source>
</evidence>
<feature type="chain" id="PRO_5039659189" evidence="12">
    <location>
        <begin position="30"/>
        <end position="437"/>
    </location>
</feature>
<name>A0A8T8HSM9_9PSEU</name>
<dbReference type="PANTHER" id="PTHR21581">
    <property type="entry name" value="D-ALANYL-D-ALANINE CARBOXYPEPTIDASE"/>
    <property type="match status" value="1"/>
</dbReference>
<protein>
    <submittedName>
        <fullName evidence="14">D-alanyl-D-alanine carboxypeptidase</fullName>
    </submittedName>
</protein>
<keyword evidence="11" id="KW-0472">Membrane</keyword>
<dbReference type="InterPro" id="IPR012338">
    <property type="entry name" value="Beta-lactam/transpept-like"/>
</dbReference>